<feature type="region of interest" description="Disordered" evidence="1">
    <location>
        <begin position="27"/>
        <end position="98"/>
    </location>
</feature>
<dbReference type="EMBL" id="ACJE01000021">
    <property type="protein sequence ID" value="EHA18202.1"/>
    <property type="molecule type" value="Genomic_DNA"/>
</dbReference>
<protein>
    <submittedName>
        <fullName evidence="2">Uncharacterized protein</fullName>
    </submittedName>
</protein>
<dbReference type="Proteomes" id="UP000009038">
    <property type="component" value="Unassembled WGS sequence"/>
</dbReference>
<dbReference type="HOGENOM" id="CLU_1499740_0_0_1"/>
<sequence length="180" mass="20128">KQGESNECIEIEGVKVKVSYLLTKETDVVVRSGRPRERAKERMGGSVGRGGRKEKEERSGGEGGRGGEERQEEEERGERERGRGSTWKKENEVEGRRGKAEVQQKAWWWRRRGDGDVWRAAGDDWLGGRRGRARTVQVGLVPNDPYRVLPGPSDRPALQSACGGVTTERCAPVKYGRPVN</sequence>
<evidence type="ECO:0000313" key="2">
    <source>
        <dbReference type="EMBL" id="EHA18202.1"/>
    </source>
</evidence>
<name>G3YHK5_ASPNA</name>
<feature type="compositionally biased region" description="Basic and acidic residues" evidence="1">
    <location>
        <begin position="76"/>
        <end position="98"/>
    </location>
</feature>
<dbReference type="VEuPathDB" id="FungiDB:ASPNIDRAFT2_38196"/>
<dbReference type="AlphaFoldDB" id="G3YHK5"/>
<evidence type="ECO:0000313" key="3">
    <source>
        <dbReference type="Proteomes" id="UP000009038"/>
    </source>
</evidence>
<gene>
    <name evidence="2" type="ORF">ASPNIDRAFT_38196</name>
</gene>
<proteinExistence type="predicted"/>
<organism evidence="2 3">
    <name type="scientific">Aspergillus niger (strain ATCC 1015 / CBS 113.46 / FGSC A1144 / LSHB Ac4 / NCTC 3858a / NRRL 328 / USDA 3528.7)</name>
    <dbReference type="NCBI Taxonomy" id="380704"/>
    <lineage>
        <taxon>Eukaryota</taxon>
        <taxon>Fungi</taxon>
        <taxon>Dikarya</taxon>
        <taxon>Ascomycota</taxon>
        <taxon>Pezizomycotina</taxon>
        <taxon>Eurotiomycetes</taxon>
        <taxon>Eurotiomycetidae</taxon>
        <taxon>Eurotiales</taxon>
        <taxon>Aspergillaceae</taxon>
        <taxon>Aspergillus</taxon>
        <taxon>Aspergillus subgen. Circumdati</taxon>
    </lineage>
</organism>
<accession>G3YHK5</accession>
<feature type="compositionally biased region" description="Basic and acidic residues" evidence="1">
    <location>
        <begin position="51"/>
        <end position="69"/>
    </location>
</feature>
<reference evidence="2 3" key="1">
    <citation type="journal article" date="2011" name="Genome Res.">
        <title>Comparative genomics of citric-acid-producing Aspergillus niger ATCC 1015 versus enzyme-producing CBS 513.88.</title>
        <authorList>
            <person name="Andersen M.R."/>
            <person name="Salazar M.P."/>
            <person name="Schaap P.J."/>
            <person name="van de Vondervoort P.J."/>
            <person name="Culley D."/>
            <person name="Thykaer J."/>
            <person name="Frisvad J.C."/>
            <person name="Nielsen K.F."/>
            <person name="Albang R."/>
            <person name="Albermann K."/>
            <person name="Berka R.M."/>
            <person name="Braus G.H."/>
            <person name="Braus-Stromeyer S.A."/>
            <person name="Corrochano L.M."/>
            <person name="Dai Z."/>
            <person name="van Dijck P.W."/>
            <person name="Hofmann G."/>
            <person name="Lasure L.L."/>
            <person name="Magnuson J.K."/>
            <person name="Menke H."/>
            <person name="Meijer M."/>
            <person name="Meijer S.L."/>
            <person name="Nielsen J.B."/>
            <person name="Nielsen M.L."/>
            <person name="van Ooyen A.J."/>
            <person name="Pel H.J."/>
            <person name="Poulsen L."/>
            <person name="Samson R.A."/>
            <person name="Stam H."/>
            <person name="Tsang A."/>
            <person name="van den Brink J.M."/>
            <person name="Atkins A."/>
            <person name="Aerts A."/>
            <person name="Shapiro H."/>
            <person name="Pangilinan J."/>
            <person name="Salamov A."/>
            <person name="Lou Y."/>
            <person name="Lindquist E."/>
            <person name="Lucas S."/>
            <person name="Grimwood J."/>
            <person name="Grigoriev I.V."/>
            <person name="Kubicek C.P."/>
            <person name="Martinez D."/>
            <person name="van Peij N.N."/>
            <person name="Roubos J.A."/>
            <person name="Nielsen J."/>
            <person name="Baker S.E."/>
        </authorList>
    </citation>
    <scope>NUCLEOTIDE SEQUENCE [LARGE SCALE GENOMIC DNA]</scope>
    <source>
        <strain evidence="3">ATCC 1015 / CBS 113.46 / FGSC A1144 / LSHB Ac4 / NCTC 3858a / NRRL 328 / USDA 3528.7</strain>
    </source>
</reference>
<feature type="non-terminal residue" evidence="2">
    <location>
        <position position="1"/>
    </location>
</feature>
<comment type="caution">
    <text evidence="2">The sequence shown here is derived from an EMBL/GenBank/DDBJ whole genome shotgun (WGS) entry which is preliminary data.</text>
</comment>
<evidence type="ECO:0000256" key="1">
    <source>
        <dbReference type="SAM" id="MobiDB-lite"/>
    </source>
</evidence>
<feature type="compositionally biased region" description="Basic and acidic residues" evidence="1">
    <location>
        <begin position="27"/>
        <end position="43"/>
    </location>
</feature>